<keyword evidence="8" id="KW-1185">Reference proteome</keyword>
<dbReference type="AlphaFoldDB" id="A0AAV1N8Z2"/>
<dbReference type="CDD" id="cd01205">
    <property type="entry name" value="EVH1_WASP-like"/>
    <property type="match status" value="1"/>
</dbReference>
<evidence type="ECO:0000256" key="3">
    <source>
        <dbReference type="ARBA" id="ARBA00022553"/>
    </source>
</evidence>
<dbReference type="Gene3D" id="2.30.29.30">
    <property type="entry name" value="Pleckstrin-homology domain (PH domain)/Phosphotyrosine-binding domain (PTB)"/>
    <property type="match status" value="1"/>
</dbReference>
<feature type="domain" description="WH1" evidence="6">
    <location>
        <begin position="27"/>
        <end position="139"/>
    </location>
</feature>
<dbReference type="InterPro" id="IPR011026">
    <property type="entry name" value="WAS_C"/>
</dbReference>
<evidence type="ECO:0000259" key="6">
    <source>
        <dbReference type="PROSITE" id="PS50229"/>
    </source>
</evidence>
<accession>A0AAV1N8Z2</accession>
<reference evidence="7 8" key="1">
    <citation type="submission" date="2024-01" db="EMBL/GenBank/DDBJ databases">
        <authorList>
            <person name="Alioto T."/>
            <person name="Alioto T."/>
            <person name="Gomez Garrido J."/>
        </authorList>
    </citation>
    <scope>NUCLEOTIDE SEQUENCE [LARGE SCALE GENOMIC DNA]</scope>
</reference>
<evidence type="ECO:0000256" key="4">
    <source>
        <dbReference type="ARBA" id="ARBA00023212"/>
    </source>
</evidence>
<feature type="compositionally biased region" description="Polar residues" evidence="5">
    <location>
        <begin position="180"/>
        <end position="190"/>
    </location>
</feature>
<feature type="compositionally biased region" description="Polar residues" evidence="5">
    <location>
        <begin position="271"/>
        <end position="288"/>
    </location>
</feature>
<dbReference type="InterPro" id="IPR011993">
    <property type="entry name" value="PH-like_dom_sf"/>
</dbReference>
<evidence type="ECO:0000313" key="8">
    <source>
        <dbReference type="Proteomes" id="UP001314229"/>
    </source>
</evidence>
<gene>
    <name evidence="7" type="ORF">FSCOSCO3_A009999</name>
</gene>
<dbReference type="InterPro" id="IPR000697">
    <property type="entry name" value="WH1/EVH1_dom"/>
</dbReference>
<evidence type="ECO:0000256" key="5">
    <source>
        <dbReference type="SAM" id="MobiDB-lite"/>
    </source>
</evidence>
<dbReference type="GO" id="GO:0005856">
    <property type="term" value="C:cytoskeleton"/>
    <property type="evidence" value="ECO:0007669"/>
    <property type="project" value="UniProtKB-SubCell"/>
</dbReference>
<evidence type="ECO:0000256" key="2">
    <source>
        <dbReference type="ARBA" id="ARBA00022490"/>
    </source>
</evidence>
<keyword evidence="4" id="KW-0206">Cytoskeleton</keyword>
<feature type="compositionally biased region" description="Basic and acidic residues" evidence="5">
    <location>
        <begin position="356"/>
        <end position="365"/>
    </location>
</feature>
<comment type="caution">
    <text evidence="7">The sequence shown here is derived from an EMBL/GenBank/DDBJ whole genome shotgun (WGS) entry which is preliminary data.</text>
</comment>
<dbReference type="InterPro" id="IPR036936">
    <property type="entry name" value="CRIB_dom_sf"/>
</dbReference>
<name>A0AAV1N8Z2_SCOSC</name>
<dbReference type="SUPFAM" id="SSF47912">
    <property type="entry name" value="Wiscott-Aldrich syndrome protein, WASP, C-terminal domain"/>
    <property type="match status" value="1"/>
</dbReference>
<feature type="region of interest" description="Disordered" evidence="5">
    <location>
        <begin position="166"/>
        <end position="190"/>
    </location>
</feature>
<sequence>MASSLISGCQVMSDLLTIREKGVLITLLEPQRKLIKSTVAQVLVAKENQGGSPGWNCLACGVVCLIEDQSVHSYFLQLYCVKRAKLLWEQEMYIPFKYTATHTFFHTFPADGHQAGLNFANEAEAEEFHWAVEAVQRNQEKMTGMIEMTNADKEDISPCNLPKSGVKPVDQEQHSPIDAPSTTLTPTISSDLDPTMRRLLMRARLTEEDLKDKDIAEVVDCIINQFGGLKAVQRELRNRGPVSQTLPRAARVSISHALKKKPLPPVPPIKSSTASQQTPLGSDTQDQSPLVAWNPPPPSVPPQPVPERIRKSASFKYVGPPTTSEKGEQILSALRDVFRQKQMLQRSSSKDGSQMESEKNTEKHQ</sequence>
<dbReference type="SUPFAM" id="SSF50729">
    <property type="entry name" value="PH domain-like"/>
    <property type="match status" value="1"/>
</dbReference>
<proteinExistence type="predicted"/>
<evidence type="ECO:0000256" key="1">
    <source>
        <dbReference type="ARBA" id="ARBA00004245"/>
    </source>
</evidence>
<dbReference type="Pfam" id="PF00568">
    <property type="entry name" value="WH1"/>
    <property type="match status" value="1"/>
</dbReference>
<organism evidence="7 8">
    <name type="scientific">Scomber scombrus</name>
    <name type="common">Atlantic mackerel</name>
    <name type="synonym">Scomber vernalis</name>
    <dbReference type="NCBI Taxonomy" id="13677"/>
    <lineage>
        <taxon>Eukaryota</taxon>
        <taxon>Metazoa</taxon>
        <taxon>Chordata</taxon>
        <taxon>Craniata</taxon>
        <taxon>Vertebrata</taxon>
        <taxon>Euteleostomi</taxon>
        <taxon>Actinopterygii</taxon>
        <taxon>Neopterygii</taxon>
        <taxon>Teleostei</taxon>
        <taxon>Neoteleostei</taxon>
        <taxon>Acanthomorphata</taxon>
        <taxon>Pelagiaria</taxon>
        <taxon>Scombriformes</taxon>
        <taxon>Scombridae</taxon>
        <taxon>Scomber</taxon>
    </lineage>
</organism>
<dbReference type="Proteomes" id="UP001314229">
    <property type="component" value="Unassembled WGS sequence"/>
</dbReference>
<feature type="compositionally biased region" description="Polar residues" evidence="5">
    <location>
        <begin position="342"/>
        <end position="355"/>
    </location>
</feature>
<dbReference type="GO" id="GO:0007015">
    <property type="term" value="P:actin filament organization"/>
    <property type="evidence" value="ECO:0007669"/>
    <property type="project" value="InterPro"/>
</dbReference>
<comment type="subcellular location">
    <subcellularLocation>
        <location evidence="1">Cytoplasm</location>
        <location evidence="1">Cytoskeleton</location>
    </subcellularLocation>
</comment>
<feature type="compositionally biased region" description="Pro residues" evidence="5">
    <location>
        <begin position="294"/>
        <end position="305"/>
    </location>
</feature>
<dbReference type="Gene3D" id="3.90.810.10">
    <property type="entry name" value="CRIB domain"/>
    <property type="match status" value="1"/>
</dbReference>
<feature type="region of interest" description="Disordered" evidence="5">
    <location>
        <begin position="254"/>
        <end position="328"/>
    </location>
</feature>
<dbReference type="EMBL" id="CAWUFR010000022">
    <property type="protein sequence ID" value="CAK6955595.1"/>
    <property type="molecule type" value="Genomic_DNA"/>
</dbReference>
<dbReference type="PROSITE" id="PS50229">
    <property type="entry name" value="WH1"/>
    <property type="match status" value="1"/>
</dbReference>
<keyword evidence="2" id="KW-0963">Cytoplasm</keyword>
<dbReference type="SMART" id="SM00461">
    <property type="entry name" value="WH1"/>
    <property type="match status" value="1"/>
</dbReference>
<evidence type="ECO:0000313" key="7">
    <source>
        <dbReference type="EMBL" id="CAK6955595.1"/>
    </source>
</evidence>
<dbReference type="InterPro" id="IPR033927">
    <property type="entry name" value="WASPfam_EVH1"/>
</dbReference>
<protein>
    <submittedName>
        <fullName evidence="7">Neural Wiskott-Aldrich syndrome protein isoform X1</fullName>
    </submittedName>
</protein>
<keyword evidence="3" id="KW-0597">Phosphoprotein</keyword>
<feature type="region of interest" description="Disordered" evidence="5">
    <location>
        <begin position="341"/>
        <end position="365"/>
    </location>
</feature>